<evidence type="ECO:0000256" key="1">
    <source>
        <dbReference type="ARBA" id="ARBA00007447"/>
    </source>
</evidence>
<gene>
    <name evidence="6" type="ORF">GJ744_005225</name>
</gene>
<evidence type="ECO:0000313" key="6">
    <source>
        <dbReference type="EMBL" id="KAF7502717.1"/>
    </source>
</evidence>
<dbReference type="PROSITE" id="PS51767">
    <property type="entry name" value="PEPTIDASE_A1"/>
    <property type="match status" value="1"/>
</dbReference>
<reference evidence="6" key="1">
    <citation type="submission" date="2020-02" db="EMBL/GenBank/DDBJ databases">
        <authorList>
            <person name="Palmer J.M."/>
        </authorList>
    </citation>
    <scope>NUCLEOTIDE SEQUENCE</scope>
    <source>
        <strain evidence="6">EPUS1.4</strain>
        <tissue evidence="6">Thallus</tissue>
    </source>
</reference>
<dbReference type="PANTHER" id="PTHR47966">
    <property type="entry name" value="BETA-SITE APP-CLEAVING ENZYME, ISOFORM A-RELATED"/>
    <property type="match status" value="1"/>
</dbReference>
<keyword evidence="7" id="KW-1185">Reference proteome</keyword>
<keyword evidence="3" id="KW-0812">Transmembrane</keyword>
<feature type="domain" description="Peptidase A1" evidence="5">
    <location>
        <begin position="49"/>
        <end position="398"/>
    </location>
</feature>
<dbReference type="OrthoDB" id="4074350at2759"/>
<keyword evidence="3" id="KW-0472">Membrane</keyword>
<feature type="transmembrane region" description="Helical" evidence="3">
    <location>
        <begin position="436"/>
        <end position="458"/>
    </location>
</feature>
<sequence>MFPTHLVAGFVTALCLQLQKVLGAENSSSVAPLSFAPSGYWDGIDGSWSTFVVELGTPPQPVRLLPSITGQAIWAVMPQACHNSSSYNICSSDRGGIFATNQSSTWEQKGMFVLPLNPQNYLPFYGDAMLGFETVTPKLDGPHYEVRTLDHQVVANYAAEDFYIGALGLSPLSINITSVNDSHPSLLGTLRAENHISSTSYGYTAGANYSEWPLNNGGSLTFGGYDSARMDVTRNLTIVGGADTYRPMLVGIENIKSGSSELLDGPIVAGLDSLVSQIWLPASACRHFESAFGLVWNSTHQLYIVNETQHSTLLAQNPAITFTLSTGSAQNKDERLDITFPYAAFDLTAKPPFAGLNETAYYFPLKPATDEVQYTLGRTFLQEAYMIADYDRASFSLFPAVFPQYGTSKLISIVPPEDISHATATENGLKNGLSQAAIGGIVIATVIFILLVVATIVFRICHGRRQKTGKVASGVSNVWEKPELANDRTYDQSELEARMIREPRHELPTSANTTELQGSDFRPPLQEMSADPNSSGLCPPQPIREPL</sequence>
<evidence type="ECO:0000256" key="4">
    <source>
        <dbReference type="SAM" id="SignalP"/>
    </source>
</evidence>
<dbReference type="AlphaFoldDB" id="A0A8H7A8Q8"/>
<accession>A0A8H7A8Q8</accession>
<dbReference type="Proteomes" id="UP000606974">
    <property type="component" value="Unassembled WGS sequence"/>
</dbReference>
<evidence type="ECO:0000313" key="7">
    <source>
        <dbReference type="Proteomes" id="UP000606974"/>
    </source>
</evidence>
<organism evidence="6 7">
    <name type="scientific">Endocarpon pusillum</name>
    <dbReference type="NCBI Taxonomy" id="364733"/>
    <lineage>
        <taxon>Eukaryota</taxon>
        <taxon>Fungi</taxon>
        <taxon>Dikarya</taxon>
        <taxon>Ascomycota</taxon>
        <taxon>Pezizomycotina</taxon>
        <taxon>Eurotiomycetes</taxon>
        <taxon>Chaetothyriomycetidae</taxon>
        <taxon>Verrucariales</taxon>
        <taxon>Verrucariaceae</taxon>
        <taxon>Endocarpon</taxon>
    </lineage>
</organism>
<comment type="similarity">
    <text evidence="1">Belongs to the peptidase A1 family.</text>
</comment>
<dbReference type="InterPro" id="IPR034164">
    <property type="entry name" value="Pepsin-like_dom"/>
</dbReference>
<feature type="region of interest" description="Disordered" evidence="2">
    <location>
        <begin position="500"/>
        <end position="547"/>
    </location>
</feature>
<name>A0A8H7A8Q8_9EURO</name>
<keyword evidence="4" id="KW-0732">Signal</keyword>
<dbReference type="Pfam" id="PF00026">
    <property type="entry name" value="Asp"/>
    <property type="match status" value="1"/>
</dbReference>
<feature type="chain" id="PRO_5034362734" description="Peptidase A1 domain-containing protein" evidence="4">
    <location>
        <begin position="24"/>
        <end position="547"/>
    </location>
</feature>
<evidence type="ECO:0000256" key="2">
    <source>
        <dbReference type="SAM" id="MobiDB-lite"/>
    </source>
</evidence>
<dbReference type="PANTHER" id="PTHR47966:SF51">
    <property type="entry name" value="BETA-SITE APP-CLEAVING ENZYME, ISOFORM A-RELATED"/>
    <property type="match status" value="1"/>
</dbReference>
<dbReference type="GO" id="GO:0000324">
    <property type="term" value="C:fungal-type vacuole"/>
    <property type="evidence" value="ECO:0007669"/>
    <property type="project" value="TreeGrafter"/>
</dbReference>
<evidence type="ECO:0000256" key="3">
    <source>
        <dbReference type="SAM" id="Phobius"/>
    </source>
</evidence>
<feature type="signal peptide" evidence="4">
    <location>
        <begin position="1"/>
        <end position="23"/>
    </location>
</feature>
<evidence type="ECO:0000259" key="5">
    <source>
        <dbReference type="PROSITE" id="PS51767"/>
    </source>
</evidence>
<dbReference type="Gene3D" id="2.40.70.10">
    <property type="entry name" value="Acid Proteases"/>
    <property type="match status" value="2"/>
</dbReference>
<keyword evidence="3" id="KW-1133">Transmembrane helix</keyword>
<dbReference type="GO" id="GO:0004190">
    <property type="term" value="F:aspartic-type endopeptidase activity"/>
    <property type="evidence" value="ECO:0007669"/>
    <property type="project" value="InterPro"/>
</dbReference>
<dbReference type="InterPro" id="IPR021109">
    <property type="entry name" value="Peptidase_aspartic_dom_sf"/>
</dbReference>
<dbReference type="SUPFAM" id="SSF50630">
    <property type="entry name" value="Acid proteases"/>
    <property type="match status" value="1"/>
</dbReference>
<proteinExistence type="inferred from homology"/>
<dbReference type="PRINTS" id="PR00792">
    <property type="entry name" value="PEPSIN"/>
</dbReference>
<dbReference type="InterPro" id="IPR001461">
    <property type="entry name" value="Aspartic_peptidase_A1"/>
</dbReference>
<protein>
    <recommendedName>
        <fullName evidence="5">Peptidase A1 domain-containing protein</fullName>
    </recommendedName>
</protein>
<comment type="caution">
    <text evidence="6">The sequence shown here is derived from an EMBL/GenBank/DDBJ whole genome shotgun (WGS) entry which is preliminary data.</text>
</comment>
<dbReference type="InterPro" id="IPR033121">
    <property type="entry name" value="PEPTIDASE_A1"/>
</dbReference>
<dbReference type="EMBL" id="JAACFV010000225">
    <property type="protein sequence ID" value="KAF7502717.1"/>
    <property type="molecule type" value="Genomic_DNA"/>
</dbReference>
<dbReference type="GO" id="GO:0006508">
    <property type="term" value="P:proteolysis"/>
    <property type="evidence" value="ECO:0007669"/>
    <property type="project" value="InterPro"/>
</dbReference>
<dbReference type="CDD" id="cd05471">
    <property type="entry name" value="pepsin_like"/>
    <property type="match status" value="1"/>
</dbReference>